<proteinExistence type="inferred from homology"/>
<accession>A0ABW2BAG9</accession>
<comment type="subcellular location">
    <subcellularLocation>
        <location evidence="1 7">Cell membrane</location>
        <topology evidence="1 7">Multi-pass membrane protein</topology>
    </subcellularLocation>
</comment>
<comment type="similarity">
    <text evidence="7">Belongs to the binding-protein-dependent transport system permease family.</text>
</comment>
<keyword evidence="4 7" id="KW-0812">Transmembrane</keyword>
<evidence type="ECO:0000256" key="4">
    <source>
        <dbReference type="ARBA" id="ARBA00022692"/>
    </source>
</evidence>
<evidence type="ECO:0000256" key="1">
    <source>
        <dbReference type="ARBA" id="ARBA00004651"/>
    </source>
</evidence>
<gene>
    <name evidence="9" type="ORF">ACFQFQ_27810</name>
</gene>
<evidence type="ECO:0000313" key="9">
    <source>
        <dbReference type="EMBL" id="MFC6762487.1"/>
    </source>
</evidence>
<evidence type="ECO:0000313" key="10">
    <source>
        <dbReference type="Proteomes" id="UP001596353"/>
    </source>
</evidence>
<dbReference type="InterPro" id="IPR050366">
    <property type="entry name" value="BP-dependent_transpt_permease"/>
</dbReference>
<keyword evidence="5 7" id="KW-1133">Transmembrane helix</keyword>
<evidence type="ECO:0000256" key="3">
    <source>
        <dbReference type="ARBA" id="ARBA00022475"/>
    </source>
</evidence>
<evidence type="ECO:0000256" key="5">
    <source>
        <dbReference type="ARBA" id="ARBA00022989"/>
    </source>
</evidence>
<feature type="transmembrane region" description="Helical" evidence="7">
    <location>
        <begin position="80"/>
        <end position="105"/>
    </location>
</feature>
<name>A0ABW2BAG9_9RHOB</name>
<reference evidence="10" key="1">
    <citation type="journal article" date="2019" name="Int. J. Syst. Evol. Microbiol.">
        <title>The Global Catalogue of Microorganisms (GCM) 10K type strain sequencing project: providing services to taxonomists for standard genome sequencing and annotation.</title>
        <authorList>
            <consortium name="The Broad Institute Genomics Platform"/>
            <consortium name="The Broad Institute Genome Sequencing Center for Infectious Disease"/>
            <person name="Wu L."/>
            <person name="Ma J."/>
        </authorList>
    </citation>
    <scope>NUCLEOTIDE SEQUENCE [LARGE SCALE GENOMIC DNA]</scope>
    <source>
        <strain evidence="10">CCUG 66188</strain>
    </source>
</reference>
<evidence type="ECO:0000256" key="2">
    <source>
        <dbReference type="ARBA" id="ARBA00022448"/>
    </source>
</evidence>
<dbReference type="EMBL" id="JBHSWG010000004">
    <property type="protein sequence ID" value="MFC6762487.1"/>
    <property type="molecule type" value="Genomic_DNA"/>
</dbReference>
<keyword evidence="10" id="KW-1185">Reference proteome</keyword>
<feature type="transmembrane region" description="Helical" evidence="7">
    <location>
        <begin position="20"/>
        <end position="38"/>
    </location>
</feature>
<feature type="domain" description="ABC transmembrane type-1" evidence="8">
    <location>
        <begin position="77"/>
        <end position="231"/>
    </location>
</feature>
<evidence type="ECO:0000256" key="6">
    <source>
        <dbReference type="ARBA" id="ARBA00023136"/>
    </source>
</evidence>
<dbReference type="PANTHER" id="PTHR43386">
    <property type="entry name" value="OLIGOPEPTIDE TRANSPORT SYSTEM PERMEASE PROTEIN APPC"/>
    <property type="match status" value="1"/>
</dbReference>
<dbReference type="Pfam" id="PF00528">
    <property type="entry name" value="BPD_transp_1"/>
    <property type="match status" value="1"/>
</dbReference>
<dbReference type="PANTHER" id="PTHR43386:SF25">
    <property type="entry name" value="PEPTIDE ABC TRANSPORTER PERMEASE PROTEIN"/>
    <property type="match status" value="1"/>
</dbReference>
<sequence>MNKSRHGYMVQIASNRLAQVGFALILLVAAIAFIGPLVSPHTHSEFVGTPYGLPTEGAPLGTDNLGRDVLSRVMHGGQDLVWMAFCATLLGLALGTAMGLSAAFFKGWTETVLMRVVELKLAFPSIVFALLFVTMLGPSKGLLTIVVGVSQAPSVARVMRGVAMDVVRQEYVQWARSVGMRAWRVLWAEVLPNTTSPLLVEFGLRMMWSISLLAGLSFLGYGIQPRPPIGA</sequence>
<dbReference type="Gene3D" id="1.10.3720.10">
    <property type="entry name" value="MetI-like"/>
    <property type="match status" value="1"/>
</dbReference>
<evidence type="ECO:0000259" key="8">
    <source>
        <dbReference type="PROSITE" id="PS50928"/>
    </source>
</evidence>
<keyword evidence="6 7" id="KW-0472">Membrane</keyword>
<feature type="transmembrane region" description="Helical" evidence="7">
    <location>
        <begin position="117"/>
        <end position="137"/>
    </location>
</feature>
<dbReference type="CDD" id="cd06261">
    <property type="entry name" value="TM_PBP2"/>
    <property type="match status" value="1"/>
</dbReference>
<comment type="caution">
    <text evidence="9">The sequence shown here is derived from an EMBL/GenBank/DDBJ whole genome shotgun (WGS) entry which is preliminary data.</text>
</comment>
<protein>
    <submittedName>
        <fullName evidence="9">ABC transporter permease</fullName>
    </submittedName>
</protein>
<keyword evidence="2 7" id="KW-0813">Transport</keyword>
<dbReference type="InterPro" id="IPR000515">
    <property type="entry name" value="MetI-like"/>
</dbReference>
<dbReference type="Pfam" id="PF12911">
    <property type="entry name" value="OppC_N"/>
    <property type="match status" value="1"/>
</dbReference>
<dbReference type="PROSITE" id="PS50928">
    <property type="entry name" value="ABC_TM1"/>
    <property type="match status" value="1"/>
</dbReference>
<dbReference type="InterPro" id="IPR025966">
    <property type="entry name" value="OppC_N"/>
</dbReference>
<organism evidence="9 10">
    <name type="scientific">Sulfitobacter porphyrae</name>
    <dbReference type="NCBI Taxonomy" id="1246864"/>
    <lineage>
        <taxon>Bacteria</taxon>
        <taxon>Pseudomonadati</taxon>
        <taxon>Pseudomonadota</taxon>
        <taxon>Alphaproteobacteria</taxon>
        <taxon>Rhodobacterales</taxon>
        <taxon>Roseobacteraceae</taxon>
        <taxon>Sulfitobacter</taxon>
    </lineage>
</organism>
<feature type="transmembrane region" description="Helical" evidence="7">
    <location>
        <begin position="206"/>
        <end position="223"/>
    </location>
</feature>
<keyword evidence="3" id="KW-1003">Cell membrane</keyword>
<evidence type="ECO:0000256" key="7">
    <source>
        <dbReference type="RuleBase" id="RU363032"/>
    </source>
</evidence>
<dbReference type="Proteomes" id="UP001596353">
    <property type="component" value="Unassembled WGS sequence"/>
</dbReference>
<dbReference type="SUPFAM" id="SSF161098">
    <property type="entry name" value="MetI-like"/>
    <property type="match status" value="1"/>
</dbReference>
<dbReference type="InterPro" id="IPR035906">
    <property type="entry name" value="MetI-like_sf"/>
</dbReference>